<organism evidence="4 5">
    <name type="scientific">Halococcus hamelinensis 100A6</name>
    <dbReference type="NCBI Taxonomy" id="1132509"/>
    <lineage>
        <taxon>Archaea</taxon>
        <taxon>Methanobacteriati</taxon>
        <taxon>Methanobacteriota</taxon>
        <taxon>Stenosarchaea group</taxon>
        <taxon>Halobacteria</taxon>
        <taxon>Halobacteriales</taxon>
        <taxon>Halococcaceae</taxon>
        <taxon>Halococcus</taxon>
    </lineage>
</organism>
<dbReference type="eggNOG" id="arCOG00110">
    <property type="taxonomic scope" value="Archaea"/>
</dbReference>
<dbReference type="InterPro" id="IPR007848">
    <property type="entry name" value="Small_mtfrase_dom"/>
</dbReference>
<dbReference type="Proteomes" id="UP000011566">
    <property type="component" value="Unassembled WGS sequence"/>
</dbReference>
<name>M0LXT5_9EURY</name>
<keyword evidence="1 4" id="KW-0489">Methyltransferase</keyword>
<comment type="caution">
    <text evidence="4">The sequence shown here is derived from an EMBL/GenBank/DDBJ whole genome shotgun (WGS) entry which is preliminary data.</text>
</comment>
<keyword evidence="5" id="KW-1185">Reference proteome</keyword>
<feature type="domain" description="Methyltransferase small" evidence="3">
    <location>
        <begin position="216"/>
        <end position="375"/>
    </location>
</feature>
<dbReference type="EMBL" id="AOMB01000030">
    <property type="protein sequence ID" value="EMA38402.1"/>
    <property type="molecule type" value="Genomic_DNA"/>
</dbReference>
<reference evidence="4 5" key="1">
    <citation type="journal article" date="2014" name="PLoS Genet.">
        <title>Phylogenetically driven sequencing of extremely halophilic archaea reveals strategies for static and dynamic osmo-response.</title>
        <authorList>
            <person name="Becker E.A."/>
            <person name="Seitzer P.M."/>
            <person name="Tritt A."/>
            <person name="Larsen D."/>
            <person name="Krusor M."/>
            <person name="Yao A.I."/>
            <person name="Wu D."/>
            <person name="Madern D."/>
            <person name="Eisen J.A."/>
            <person name="Darling A.E."/>
            <person name="Facciotti M.T."/>
        </authorList>
    </citation>
    <scope>NUCLEOTIDE SEQUENCE [LARGE SCALE GENOMIC DNA]</scope>
    <source>
        <strain evidence="4 5">100A6</strain>
    </source>
</reference>
<gene>
    <name evidence="4" type="ORF">C447_09607</name>
</gene>
<proteinExistence type="predicted"/>
<dbReference type="PATRIC" id="fig|1132509.6.peg.2167"/>
<keyword evidence="2 4" id="KW-0808">Transferase</keyword>
<dbReference type="CDD" id="cd02440">
    <property type="entry name" value="AdoMet_MTases"/>
    <property type="match status" value="1"/>
</dbReference>
<dbReference type="SUPFAM" id="SSF53335">
    <property type="entry name" value="S-adenosyl-L-methionine-dependent methyltransferases"/>
    <property type="match status" value="2"/>
</dbReference>
<evidence type="ECO:0000259" key="3">
    <source>
        <dbReference type="Pfam" id="PF05175"/>
    </source>
</evidence>
<dbReference type="GO" id="GO:0008757">
    <property type="term" value="F:S-adenosylmethionine-dependent methyltransferase activity"/>
    <property type="evidence" value="ECO:0007669"/>
    <property type="project" value="InterPro"/>
</dbReference>
<dbReference type="InterPro" id="IPR029063">
    <property type="entry name" value="SAM-dependent_MTases_sf"/>
</dbReference>
<dbReference type="Pfam" id="PF05175">
    <property type="entry name" value="MTS"/>
    <property type="match status" value="2"/>
</dbReference>
<accession>M0LXT5</accession>
<dbReference type="OrthoDB" id="4668at2157"/>
<dbReference type="PANTHER" id="PTHR47816">
    <property type="entry name" value="RIBOSOMAL RNA SMALL SUBUNIT METHYLTRANSFERASE C"/>
    <property type="match status" value="1"/>
</dbReference>
<evidence type="ECO:0000313" key="4">
    <source>
        <dbReference type="EMBL" id="EMA38402.1"/>
    </source>
</evidence>
<evidence type="ECO:0000256" key="1">
    <source>
        <dbReference type="ARBA" id="ARBA00022603"/>
    </source>
</evidence>
<evidence type="ECO:0000256" key="2">
    <source>
        <dbReference type="ARBA" id="ARBA00022679"/>
    </source>
</evidence>
<protein>
    <submittedName>
        <fullName evidence="4">rRNA (Guanine-N(2)-)-methyltransferase</fullName>
    </submittedName>
</protein>
<dbReference type="GO" id="GO:0032259">
    <property type="term" value="P:methylation"/>
    <property type="evidence" value="ECO:0007669"/>
    <property type="project" value="UniProtKB-KW"/>
</dbReference>
<feature type="domain" description="Methyltransferase small" evidence="3">
    <location>
        <begin position="26"/>
        <end position="189"/>
    </location>
</feature>
<sequence length="379" mass="40494">MGVAKVTGDPRVLELESRVSASRSVYRFRTTDGVHSKRSFRTAELLLLDALWDSALGDCCCLEATYGVVGCVLAGRVRSVRMTESSARAARLCERNASANGVEAVTTLTADPRTLDERFDAVTYAPKPYTPLSMGRQRIANGLAVLRPGGSFSLAAAKHTGLTRYEACLRDLAASVERVAERDEFVVLRATRPPTFDPPPFVSPRTTRTMVDDTELSLVTLPGVFSAAGLDDGTRLLLETTTVEDGDRVLDLCCGSGAIGTYAARVADCDVRLTDDDCVATCCAERTLAASGVTGSVVTADCTDGVAGPFDRVLCNPPTHAGWGVLTDLFAGAREVLAPGGAFVLVHHRDLDLRAHLSGFETVEILRTSEEHVVLRASR</sequence>
<dbReference type="PANTHER" id="PTHR47816:SF4">
    <property type="entry name" value="RIBOSOMAL RNA SMALL SUBUNIT METHYLTRANSFERASE C"/>
    <property type="match status" value="1"/>
</dbReference>
<dbReference type="Gene3D" id="3.40.50.150">
    <property type="entry name" value="Vaccinia Virus protein VP39"/>
    <property type="match status" value="2"/>
</dbReference>
<evidence type="ECO:0000313" key="5">
    <source>
        <dbReference type="Proteomes" id="UP000011566"/>
    </source>
</evidence>
<dbReference type="AlphaFoldDB" id="M0LXT5"/>
<dbReference type="InterPro" id="IPR046977">
    <property type="entry name" value="RsmC/RlmG"/>
</dbReference>